<evidence type="ECO:0000256" key="7">
    <source>
        <dbReference type="ARBA" id="ARBA00023244"/>
    </source>
</evidence>
<proteinExistence type="inferred from homology"/>
<dbReference type="Proteomes" id="UP001451606">
    <property type="component" value="Chromosome"/>
</dbReference>
<dbReference type="SUPFAM" id="SSF53383">
    <property type="entry name" value="PLP-dependent transferases"/>
    <property type="match status" value="1"/>
</dbReference>
<comment type="pathway">
    <text evidence="3">Porphyrin-containing compound metabolism; protoporphyrin-IX biosynthesis; 5-aminolevulinate from L-glutamyl-tRNA(Glu): step 2/2.</text>
</comment>
<evidence type="ECO:0000256" key="4">
    <source>
        <dbReference type="ARBA" id="ARBA00008981"/>
    </source>
</evidence>
<dbReference type="GO" id="GO:0005737">
    <property type="term" value="C:cytoplasm"/>
    <property type="evidence" value="ECO:0007669"/>
    <property type="project" value="UniProtKB-SubCell"/>
</dbReference>
<evidence type="ECO:0000256" key="6">
    <source>
        <dbReference type="ARBA" id="ARBA00023235"/>
    </source>
</evidence>
<protein>
    <recommendedName>
        <fullName evidence="8">Glutamate-1-semialdehyde 2,1-aminomutase</fullName>
        <shortName evidence="8">GSA</shortName>
        <ecNumber evidence="8">5.4.3.8</ecNumber>
    </recommendedName>
    <alternativeName>
        <fullName evidence="8">Glutamate-1-semialdehyde aminotransferase</fullName>
        <shortName evidence="8">GSA-AT</shortName>
    </alternativeName>
</protein>
<dbReference type="InterPro" id="IPR015424">
    <property type="entry name" value="PyrdxlP-dep_Trfase"/>
</dbReference>
<evidence type="ECO:0000256" key="2">
    <source>
        <dbReference type="ARBA" id="ARBA00001933"/>
    </source>
</evidence>
<dbReference type="InterPro" id="IPR004639">
    <property type="entry name" value="4pyrrol_synth_GluAld_NH2Trfase"/>
</dbReference>
<dbReference type="Pfam" id="PF00202">
    <property type="entry name" value="Aminotran_3"/>
    <property type="match status" value="1"/>
</dbReference>
<reference evidence="9 10" key="1">
    <citation type="submission" date="2023-09" db="EMBL/GenBank/DDBJ databases">
        <authorList>
            <person name="Golyshina O.V."/>
            <person name="Lunev E.A."/>
            <person name="Bargiela R."/>
            <person name="Gaines M.C."/>
            <person name="Daum B."/>
            <person name="Bale N.J."/>
            <person name="Koenen M."/>
            <person name="Sinninghe Damst J.S."/>
            <person name="Yakimov M."/>
            <person name="Golyshin P.N."/>
        </authorList>
    </citation>
    <scope>NUCLEOTIDE SEQUENCE [LARGE SCALE GENOMIC DNA]</scope>
    <source>
        <strain evidence="9 10">M1</strain>
    </source>
</reference>
<dbReference type="PROSITE" id="PS00600">
    <property type="entry name" value="AA_TRANSFER_CLASS_3"/>
    <property type="match status" value="1"/>
</dbReference>
<dbReference type="GO" id="GO:0006782">
    <property type="term" value="P:protoporphyrinogen IX biosynthetic process"/>
    <property type="evidence" value="ECO:0007669"/>
    <property type="project" value="UniProtKB-UniRule"/>
</dbReference>
<dbReference type="EC" id="5.4.3.8" evidence="8"/>
<dbReference type="GeneID" id="95967862"/>
<feature type="modified residue" description="N6-(pyridoxal phosphate)lysine" evidence="8">
    <location>
        <position position="261"/>
    </location>
</feature>
<dbReference type="Gene3D" id="3.90.1150.10">
    <property type="entry name" value="Aspartate Aminotransferase, domain 1"/>
    <property type="match status" value="1"/>
</dbReference>
<dbReference type="CDD" id="cd00610">
    <property type="entry name" value="OAT_like"/>
    <property type="match status" value="1"/>
</dbReference>
<comment type="catalytic activity">
    <reaction evidence="1 8">
        <text>(S)-4-amino-5-oxopentanoate = 5-aminolevulinate</text>
        <dbReference type="Rhea" id="RHEA:14265"/>
        <dbReference type="ChEBI" id="CHEBI:57501"/>
        <dbReference type="ChEBI" id="CHEBI:356416"/>
        <dbReference type="EC" id="5.4.3.8"/>
    </reaction>
</comment>
<evidence type="ECO:0000256" key="5">
    <source>
        <dbReference type="ARBA" id="ARBA00022898"/>
    </source>
</evidence>
<evidence type="ECO:0000256" key="8">
    <source>
        <dbReference type="HAMAP-Rule" id="MF_00375"/>
    </source>
</evidence>
<accession>A0AAX4NHS5</accession>
<keyword evidence="6 8" id="KW-0413">Isomerase</keyword>
<keyword evidence="10" id="KW-1185">Reference proteome</keyword>
<dbReference type="AlphaFoldDB" id="A0AAX4NHS5"/>
<dbReference type="InterPro" id="IPR015422">
    <property type="entry name" value="PyrdxlP-dep_Trfase_small"/>
</dbReference>
<comment type="similarity">
    <text evidence="4 8">Belongs to the class-III pyridoxal-phosphate-dependent aminotransferase family. HemL subfamily.</text>
</comment>
<dbReference type="InterPro" id="IPR015421">
    <property type="entry name" value="PyrdxlP-dep_Trfase_major"/>
</dbReference>
<name>A0AAX4NHS5_9ARCH</name>
<evidence type="ECO:0000256" key="1">
    <source>
        <dbReference type="ARBA" id="ARBA00001579"/>
    </source>
</evidence>
<evidence type="ECO:0000313" key="9">
    <source>
        <dbReference type="EMBL" id="WYY00548.1"/>
    </source>
</evidence>
<gene>
    <name evidence="8 9" type="primary">hemL</name>
    <name evidence="9" type="ORF">OXIME_001125</name>
</gene>
<evidence type="ECO:0000313" key="10">
    <source>
        <dbReference type="Proteomes" id="UP001451606"/>
    </source>
</evidence>
<dbReference type="NCBIfam" id="TIGR00713">
    <property type="entry name" value="hemL"/>
    <property type="match status" value="1"/>
</dbReference>
<dbReference type="PANTHER" id="PTHR43713">
    <property type="entry name" value="GLUTAMATE-1-SEMIALDEHYDE 2,1-AMINOMUTASE"/>
    <property type="match status" value="1"/>
</dbReference>
<keyword evidence="8" id="KW-0963">Cytoplasm</keyword>
<dbReference type="InterPro" id="IPR049704">
    <property type="entry name" value="Aminotrans_3_PPA_site"/>
</dbReference>
<organism evidence="9 10">
    <name type="scientific">Oxyplasma meridianum</name>
    <dbReference type="NCBI Taxonomy" id="3073602"/>
    <lineage>
        <taxon>Archaea</taxon>
        <taxon>Methanobacteriati</taxon>
        <taxon>Thermoplasmatota</taxon>
        <taxon>Thermoplasmata</taxon>
        <taxon>Thermoplasmatales</taxon>
        <taxon>Thermoplasmataceae</taxon>
        <taxon>Oxyplasma</taxon>
    </lineage>
</organism>
<dbReference type="PANTHER" id="PTHR43713:SF3">
    <property type="entry name" value="GLUTAMATE-1-SEMIALDEHYDE 2,1-AMINOMUTASE 1, CHLOROPLASTIC-RELATED"/>
    <property type="match status" value="1"/>
</dbReference>
<dbReference type="HAMAP" id="MF_00375">
    <property type="entry name" value="HemL_aminotrans_3"/>
    <property type="match status" value="1"/>
</dbReference>
<dbReference type="GO" id="GO:0008483">
    <property type="term" value="F:transaminase activity"/>
    <property type="evidence" value="ECO:0007669"/>
    <property type="project" value="InterPro"/>
</dbReference>
<comment type="cofactor">
    <cofactor evidence="2 8">
        <name>pyridoxal 5'-phosphate</name>
        <dbReference type="ChEBI" id="CHEBI:597326"/>
    </cofactor>
</comment>
<keyword evidence="5 8" id="KW-0663">Pyridoxal phosphate</keyword>
<comment type="subcellular location">
    <subcellularLocation>
        <location evidence="8">Cytoplasm</location>
    </subcellularLocation>
</comment>
<keyword evidence="7 8" id="KW-0627">Porphyrin biosynthesis</keyword>
<dbReference type="RefSeq" id="WP_393970883.1">
    <property type="nucleotide sequence ID" value="NZ_CP133772.1"/>
</dbReference>
<sequence length="422" mass="46400">MNSKELFSQSSRLFPGGVNSPVRYYDPYPVFMKKGEGSRIYDVDDKSYTDFCLAFGPLILGHSHSEVIKAVRSAVENATSLGAPTENEIKLGNIIQTAVPSVEKMRFTNSGTEATMHALRLARGFTGRNIILKMEGGFHGSHDYALIKSGSGTLTFGVPSSRGIPEEVSRTVVVGQYNNPQSIEEIFKKYGKDIAAVITEPIMGNAGVIKPEKDFLGFLRDITSRNDSLLIFDEVITGFRFGFRCFQDIAGVKPDLTTMGKIIGGGFPIGLFGGRDDIMDKISPVGPVYESGTFSGNYVTMAAGIAALNQLRKMDYSSLEAKSSFFENTLAENMPEKEKFAVSRFGSMFQIFLGIDHPVSYEEVIKADSGKFMRMFHKLLERGVYLAPGQFETNFISFAHSKEELETSALKISETLKETGKA</sequence>
<dbReference type="EMBL" id="CP133772">
    <property type="protein sequence ID" value="WYY00548.1"/>
    <property type="molecule type" value="Genomic_DNA"/>
</dbReference>
<evidence type="ECO:0000256" key="3">
    <source>
        <dbReference type="ARBA" id="ARBA00004819"/>
    </source>
</evidence>
<dbReference type="KEGG" id="omr:OXIME_001125"/>
<dbReference type="GO" id="GO:0030170">
    <property type="term" value="F:pyridoxal phosphate binding"/>
    <property type="evidence" value="ECO:0007669"/>
    <property type="project" value="InterPro"/>
</dbReference>
<dbReference type="GO" id="GO:0042286">
    <property type="term" value="F:glutamate-1-semialdehyde 2,1-aminomutase activity"/>
    <property type="evidence" value="ECO:0007669"/>
    <property type="project" value="UniProtKB-UniRule"/>
</dbReference>
<dbReference type="NCBIfam" id="NF000818">
    <property type="entry name" value="PRK00062.1"/>
    <property type="match status" value="1"/>
</dbReference>
<dbReference type="Gene3D" id="3.40.640.10">
    <property type="entry name" value="Type I PLP-dependent aspartate aminotransferase-like (Major domain)"/>
    <property type="match status" value="1"/>
</dbReference>
<dbReference type="InterPro" id="IPR005814">
    <property type="entry name" value="Aminotrans_3"/>
</dbReference>
<dbReference type="FunFam" id="3.40.640.10:FF:000021">
    <property type="entry name" value="Glutamate-1-semialdehyde 2,1-aminomutase"/>
    <property type="match status" value="1"/>
</dbReference>